<comment type="caution">
    <text evidence="1">The sequence shown here is derived from an EMBL/GenBank/DDBJ whole genome shotgun (WGS) entry which is preliminary data.</text>
</comment>
<evidence type="ECO:0000313" key="2">
    <source>
        <dbReference type="Proteomes" id="UP000299102"/>
    </source>
</evidence>
<reference evidence="1 2" key="1">
    <citation type="journal article" date="2019" name="Commun. Biol.">
        <title>The bagworm genome reveals a unique fibroin gene that provides high tensile strength.</title>
        <authorList>
            <person name="Kono N."/>
            <person name="Nakamura H."/>
            <person name="Ohtoshi R."/>
            <person name="Tomita M."/>
            <person name="Numata K."/>
            <person name="Arakawa K."/>
        </authorList>
    </citation>
    <scope>NUCLEOTIDE SEQUENCE [LARGE SCALE GENOMIC DNA]</scope>
</reference>
<evidence type="ECO:0000313" key="1">
    <source>
        <dbReference type="EMBL" id="GBP91405.1"/>
    </source>
</evidence>
<accession>A0A4C1ZXM4</accession>
<dbReference type="EMBL" id="BGZK01002168">
    <property type="protein sequence ID" value="GBP91405.1"/>
    <property type="molecule type" value="Genomic_DNA"/>
</dbReference>
<keyword evidence="2" id="KW-1185">Reference proteome</keyword>
<gene>
    <name evidence="1" type="ORF">EVAR_64886_1</name>
</gene>
<dbReference type="AlphaFoldDB" id="A0A4C1ZXM4"/>
<sequence>MRLLRLKFVRNEVSSKAIALCYRIGIVTDSRNAFGALQRAPPRPGGRPAGVTDSVEYYMTRPKSSGAFSAHSIASNDAILKHYRLVLCYA</sequence>
<proteinExistence type="predicted"/>
<organism evidence="1 2">
    <name type="scientific">Eumeta variegata</name>
    <name type="common">Bagworm moth</name>
    <name type="synonym">Eumeta japonica</name>
    <dbReference type="NCBI Taxonomy" id="151549"/>
    <lineage>
        <taxon>Eukaryota</taxon>
        <taxon>Metazoa</taxon>
        <taxon>Ecdysozoa</taxon>
        <taxon>Arthropoda</taxon>
        <taxon>Hexapoda</taxon>
        <taxon>Insecta</taxon>
        <taxon>Pterygota</taxon>
        <taxon>Neoptera</taxon>
        <taxon>Endopterygota</taxon>
        <taxon>Lepidoptera</taxon>
        <taxon>Glossata</taxon>
        <taxon>Ditrysia</taxon>
        <taxon>Tineoidea</taxon>
        <taxon>Psychidae</taxon>
        <taxon>Oiketicinae</taxon>
        <taxon>Eumeta</taxon>
    </lineage>
</organism>
<protein>
    <submittedName>
        <fullName evidence="1">Uncharacterized protein</fullName>
    </submittedName>
</protein>
<name>A0A4C1ZXM4_EUMVA</name>
<dbReference type="Proteomes" id="UP000299102">
    <property type="component" value="Unassembled WGS sequence"/>
</dbReference>